<dbReference type="AlphaFoldDB" id="A0A7K3WDV7"/>
<protein>
    <submittedName>
        <fullName evidence="1">Uncharacterized protein</fullName>
    </submittedName>
</protein>
<dbReference type="EMBL" id="JAAGWK010000015">
    <property type="protein sequence ID" value="NEL54658.1"/>
    <property type="molecule type" value="Genomic_DNA"/>
</dbReference>
<accession>A0A7K3WDV7</accession>
<reference evidence="1 2" key="1">
    <citation type="submission" date="2020-02" db="EMBL/GenBank/DDBJ databases">
        <title>The whole genome sequence of CPCC 205119.</title>
        <authorList>
            <person name="Jiang Z."/>
        </authorList>
    </citation>
    <scope>NUCLEOTIDE SEQUENCE [LARGE SCALE GENOMIC DNA]</scope>
    <source>
        <strain evidence="1 2">CPCC 205119</strain>
    </source>
</reference>
<organism evidence="1 2">
    <name type="scientific">Goekera deserti</name>
    <dbReference type="NCBI Taxonomy" id="2497753"/>
    <lineage>
        <taxon>Bacteria</taxon>
        <taxon>Bacillati</taxon>
        <taxon>Actinomycetota</taxon>
        <taxon>Actinomycetes</taxon>
        <taxon>Geodermatophilales</taxon>
        <taxon>Geodermatophilaceae</taxon>
        <taxon>Goekera</taxon>
    </lineage>
</organism>
<name>A0A7K3WDV7_9ACTN</name>
<dbReference type="Proteomes" id="UP000470470">
    <property type="component" value="Unassembled WGS sequence"/>
</dbReference>
<sequence length="89" mass="9433">MVDTRGAVLLDALVPTVEVDTGQDAPLLDPAPGFAAALRLLFAASVLQAFTIHVSRERGERFDVDTRDIGSLTVAQLASLFRQHDGTAG</sequence>
<dbReference type="RefSeq" id="WP_152731070.1">
    <property type="nucleotide sequence ID" value="NZ_JAABOZ010000001.1"/>
</dbReference>
<gene>
    <name evidence="1" type="ORF">G1H19_11665</name>
</gene>
<evidence type="ECO:0000313" key="1">
    <source>
        <dbReference type="EMBL" id="NEL54658.1"/>
    </source>
</evidence>
<evidence type="ECO:0000313" key="2">
    <source>
        <dbReference type="Proteomes" id="UP000470470"/>
    </source>
</evidence>
<comment type="caution">
    <text evidence="1">The sequence shown here is derived from an EMBL/GenBank/DDBJ whole genome shotgun (WGS) entry which is preliminary data.</text>
</comment>
<proteinExistence type="predicted"/>
<keyword evidence="2" id="KW-1185">Reference proteome</keyword>